<dbReference type="InterPro" id="IPR009057">
    <property type="entry name" value="Homeodomain-like_sf"/>
</dbReference>
<dbReference type="EMBL" id="CP038151">
    <property type="protein sequence ID" value="QBR03399.1"/>
    <property type="molecule type" value="Genomic_DNA"/>
</dbReference>
<dbReference type="RefSeq" id="WP_134758893.1">
    <property type="nucleotide sequence ID" value="NZ_CP038151.1"/>
</dbReference>
<dbReference type="InterPro" id="IPR050109">
    <property type="entry name" value="HTH-type_TetR-like_transc_reg"/>
</dbReference>
<evidence type="ECO:0000256" key="1">
    <source>
        <dbReference type="ARBA" id="ARBA00022491"/>
    </source>
</evidence>
<evidence type="ECO:0000256" key="2">
    <source>
        <dbReference type="ARBA" id="ARBA00023015"/>
    </source>
</evidence>
<dbReference type="Proteomes" id="UP000295727">
    <property type="component" value="Chromosome 4"/>
</dbReference>
<keyword evidence="4" id="KW-0804">Transcription</keyword>
<reference evidence="7 8" key="1">
    <citation type="submission" date="2019-03" db="EMBL/GenBank/DDBJ databases">
        <title>Paraburkholderia sp. 7MH5, isolated from subtropical forest soil.</title>
        <authorList>
            <person name="Gao Z.-H."/>
            <person name="Qiu L.-H."/>
        </authorList>
    </citation>
    <scope>NUCLEOTIDE SEQUENCE [LARGE SCALE GENOMIC DNA]</scope>
    <source>
        <strain evidence="7 8">7MH5</strain>
    </source>
</reference>
<keyword evidence="3 5" id="KW-0238">DNA-binding</keyword>
<dbReference type="InterPro" id="IPR041669">
    <property type="entry name" value="TetR_C_15"/>
</dbReference>
<feature type="domain" description="HTH tetR-type" evidence="6">
    <location>
        <begin position="125"/>
        <end position="185"/>
    </location>
</feature>
<dbReference type="PROSITE" id="PS50977">
    <property type="entry name" value="HTH_TETR_2"/>
    <property type="match status" value="1"/>
</dbReference>
<organism evidence="7 8">
    <name type="scientific">Paraburkholderia pallida</name>
    <dbReference type="NCBI Taxonomy" id="2547399"/>
    <lineage>
        <taxon>Bacteria</taxon>
        <taxon>Pseudomonadati</taxon>
        <taxon>Pseudomonadota</taxon>
        <taxon>Betaproteobacteria</taxon>
        <taxon>Burkholderiales</taxon>
        <taxon>Burkholderiaceae</taxon>
        <taxon>Paraburkholderia</taxon>
    </lineage>
</organism>
<dbReference type="GO" id="GO:0000976">
    <property type="term" value="F:transcription cis-regulatory region binding"/>
    <property type="evidence" value="ECO:0007669"/>
    <property type="project" value="TreeGrafter"/>
</dbReference>
<keyword evidence="2" id="KW-0805">Transcription regulation</keyword>
<dbReference type="GO" id="GO:0003700">
    <property type="term" value="F:DNA-binding transcription factor activity"/>
    <property type="evidence" value="ECO:0007669"/>
    <property type="project" value="TreeGrafter"/>
</dbReference>
<dbReference type="Pfam" id="PF00440">
    <property type="entry name" value="TetR_N"/>
    <property type="match status" value="1"/>
</dbReference>
<dbReference type="SUPFAM" id="SSF46689">
    <property type="entry name" value="Homeodomain-like"/>
    <property type="match status" value="1"/>
</dbReference>
<evidence type="ECO:0000256" key="4">
    <source>
        <dbReference type="ARBA" id="ARBA00023163"/>
    </source>
</evidence>
<dbReference type="PROSITE" id="PS01081">
    <property type="entry name" value="HTH_TETR_1"/>
    <property type="match status" value="1"/>
</dbReference>
<dbReference type="AlphaFoldDB" id="A0A4P7D412"/>
<keyword evidence="8" id="KW-1185">Reference proteome</keyword>
<dbReference type="PANTHER" id="PTHR30055:SF234">
    <property type="entry name" value="HTH-TYPE TRANSCRIPTIONAL REGULATOR BETI"/>
    <property type="match status" value="1"/>
</dbReference>
<dbReference type="Gene3D" id="1.10.357.10">
    <property type="entry name" value="Tetracycline Repressor, domain 2"/>
    <property type="match status" value="1"/>
</dbReference>
<dbReference type="PANTHER" id="PTHR30055">
    <property type="entry name" value="HTH-TYPE TRANSCRIPTIONAL REGULATOR RUTR"/>
    <property type="match status" value="1"/>
</dbReference>
<dbReference type="PRINTS" id="PR00455">
    <property type="entry name" value="HTHTETR"/>
</dbReference>
<evidence type="ECO:0000256" key="3">
    <source>
        <dbReference type="ARBA" id="ARBA00023125"/>
    </source>
</evidence>
<name>A0A4P7D412_9BURK</name>
<dbReference type="InterPro" id="IPR001647">
    <property type="entry name" value="HTH_TetR"/>
</dbReference>
<evidence type="ECO:0000313" key="8">
    <source>
        <dbReference type="Proteomes" id="UP000295727"/>
    </source>
</evidence>
<accession>A0A4P7D412</accession>
<keyword evidence="1" id="KW-0678">Repressor</keyword>
<dbReference type="KEGG" id="ppai:E1956_40430"/>
<evidence type="ECO:0000313" key="7">
    <source>
        <dbReference type="EMBL" id="QBR03399.1"/>
    </source>
</evidence>
<evidence type="ECO:0000259" key="6">
    <source>
        <dbReference type="PROSITE" id="PS50977"/>
    </source>
</evidence>
<dbReference type="InterPro" id="IPR023772">
    <property type="entry name" value="DNA-bd_HTH_TetR-type_CS"/>
</dbReference>
<dbReference type="FunFam" id="1.10.10.60:FF:000141">
    <property type="entry name" value="TetR family transcriptional regulator"/>
    <property type="match status" value="1"/>
</dbReference>
<dbReference type="Pfam" id="PF17918">
    <property type="entry name" value="TetR_C_15"/>
    <property type="match status" value="1"/>
</dbReference>
<sequence>MHQAKAECNLTRCSISLFWLQLDYVPIIGGALQCLYSDFGTLSSGRHNAFIPGRRRDLPGIYSDIPRPEVSGHVHKARIDSAQATLVVAVANIVAEEKEVPVKGRKFGANAQIAVRRRPRQGRSQMTVDAILEAAQQLLIRDGFDATSTTRIAEAAGVSVGSLYEYFTSKEALVAKLIKRHCDNLLDTYARAFKEVEGKGIASLVDAWIDTSVDAYAKDLALHRVLLDQMGKVSKTQHLRRVSLAIAELLESALRQCGEPIPRPDLRLAAFVIESSGEALLHRAILYGDDLLNDALLREWKLMTRLYLATADSLPSQT</sequence>
<feature type="DNA-binding region" description="H-T-H motif" evidence="5">
    <location>
        <begin position="148"/>
        <end position="167"/>
    </location>
</feature>
<proteinExistence type="predicted"/>
<dbReference type="OrthoDB" id="9816320at2"/>
<gene>
    <name evidence="7" type="ORF">E1956_40430</name>
</gene>
<protein>
    <submittedName>
        <fullName evidence="7">TetR/AcrR family transcriptional regulator</fullName>
    </submittedName>
</protein>
<evidence type="ECO:0000256" key="5">
    <source>
        <dbReference type="PROSITE-ProRule" id="PRU00335"/>
    </source>
</evidence>